<dbReference type="InterPro" id="IPR050316">
    <property type="entry name" value="Tyrosinase/Hemocyanin"/>
</dbReference>
<gene>
    <name evidence="5" type="ORF">M438DRAFT_343433</name>
</gene>
<keyword evidence="3" id="KW-0812">Transmembrane</keyword>
<keyword evidence="1" id="KW-0479">Metal-binding</keyword>
<evidence type="ECO:0000313" key="5">
    <source>
        <dbReference type="EMBL" id="KEQ87035.1"/>
    </source>
</evidence>
<dbReference type="STRING" id="1043002.A0A074XND5"/>
<dbReference type="Gene3D" id="1.10.1280.10">
    <property type="entry name" value="Di-copper center containing domain from catechol oxidase"/>
    <property type="match status" value="2"/>
</dbReference>
<evidence type="ECO:0000259" key="4">
    <source>
        <dbReference type="Pfam" id="PF00264"/>
    </source>
</evidence>
<dbReference type="SUPFAM" id="SSF48056">
    <property type="entry name" value="Di-copper centre-containing domain"/>
    <property type="match status" value="1"/>
</dbReference>
<dbReference type="OrthoDB" id="6132182at2759"/>
<organism evidence="5 6">
    <name type="scientific">Aureobasidium pullulans EXF-150</name>
    <dbReference type="NCBI Taxonomy" id="1043002"/>
    <lineage>
        <taxon>Eukaryota</taxon>
        <taxon>Fungi</taxon>
        <taxon>Dikarya</taxon>
        <taxon>Ascomycota</taxon>
        <taxon>Pezizomycotina</taxon>
        <taxon>Dothideomycetes</taxon>
        <taxon>Dothideomycetidae</taxon>
        <taxon>Dothideales</taxon>
        <taxon>Saccotheciaceae</taxon>
        <taxon>Aureobasidium</taxon>
    </lineage>
</organism>
<feature type="transmembrane region" description="Helical" evidence="3">
    <location>
        <begin position="41"/>
        <end position="58"/>
    </location>
</feature>
<protein>
    <submittedName>
        <fullName evidence="5">Di-copper centre-containing protein</fullName>
    </submittedName>
</protein>
<dbReference type="InterPro" id="IPR002227">
    <property type="entry name" value="Tyrosinase_Cu-bd"/>
</dbReference>
<keyword evidence="3" id="KW-1133">Transmembrane helix</keyword>
<dbReference type="GeneID" id="40747287"/>
<dbReference type="InterPro" id="IPR008922">
    <property type="entry name" value="Di-copper_centre_dom_sf"/>
</dbReference>
<reference evidence="5 6" key="1">
    <citation type="journal article" date="2014" name="BMC Genomics">
        <title>Genome sequencing of four Aureobasidium pullulans varieties: biotechnological potential, stress tolerance, and description of new species.</title>
        <authorList>
            <person name="Gostin Ar C."/>
            <person name="Ohm R.A."/>
            <person name="Kogej T."/>
            <person name="Sonjak S."/>
            <person name="Turk M."/>
            <person name="Zajc J."/>
            <person name="Zalar P."/>
            <person name="Grube M."/>
            <person name="Sun H."/>
            <person name="Han J."/>
            <person name="Sharma A."/>
            <person name="Chiniquy J."/>
            <person name="Ngan C.Y."/>
            <person name="Lipzen A."/>
            <person name="Barry K."/>
            <person name="Grigoriev I.V."/>
            <person name="Gunde-Cimerman N."/>
        </authorList>
    </citation>
    <scope>NUCLEOTIDE SEQUENCE [LARGE SCALE GENOMIC DNA]</scope>
    <source>
        <strain evidence="5 6">EXF-150</strain>
    </source>
</reference>
<dbReference type="PANTHER" id="PTHR11474:SF126">
    <property type="entry name" value="TYROSINASE-LIKE PROTEIN TYR-1-RELATED"/>
    <property type="match status" value="1"/>
</dbReference>
<keyword evidence="6" id="KW-1185">Reference proteome</keyword>
<dbReference type="GO" id="GO:0046872">
    <property type="term" value="F:metal ion binding"/>
    <property type="evidence" value="ECO:0007669"/>
    <property type="project" value="UniProtKB-KW"/>
</dbReference>
<dbReference type="Pfam" id="PF00264">
    <property type="entry name" value="Tyrosinase"/>
    <property type="match status" value="1"/>
</dbReference>
<sequence>MSEQTIYSEKQQLAMDLEKKQPHNNDLESQDLATPPPARPVFLVLWLLFVFGTVATIVSSNWNKPESRVHGQHILQKPTSVIATSTSLPTSAPTSTCNNLTLRREWRSMKPREQRRYQTAMRCLLELPSKNDRTGSRLGDFLSAYSTSGWHATQTSDYLPWNRFFMHTLESALRNECAYRGDMPYLDWTAVPAASAESSGATSTAAQSSQAAIHDEAAKQHLDAALVSEIMSAVDYDDFAHVLEARITDLAPFDFSTPELPQDPLFLHQMQVDRLWWLWQQQHPKAEMPVEDERVRIRGFGNSVAVKSVATTEGYDLCYRYV</sequence>
<evidence type="ECO:0000256" key="2">
    <source>
        <dbReference type="ARBA" id="ARBA00023008"/>
    </source>
</evidence>
<dbReference type="AlphaFoldDB" id="A0A074XND5"/>
<dbReference type="PANTHER" id="PTHR11474">
    <property type="entry name" value="TYROSINASE FAMILY MEMBER"/>
    <property type="match status" value="1"/>
</dbReference>
<name>A0A074XND5_AURPU</name>
<dbReference type="EMBL" id="KL584977">
    <property type="protein sequence ID" value="KEQ87035.1"/>
    <property type="molecule type" value="Genomic_DNA"/>
</dbReference>
<keyword evidence="2" id="KW-0186">Copper</keyword>
<evidence type="ECO:0000313" key="6">
    <source>
        <dbReference type="Proteomes" id="UP000030706"/>
    </source>
</evidence>
<evidence type="ECO:0000256" key="3">
    <source>
        <dbReference type="SAM" id="Phobius"/>
    </source>
</evidence>
<proteinExistence type="predicted"/>
<evidence type="ECO:0000256" key="1">
    <source>
        <dbReference type="ARBA" id="ARBA00022723"/>
    </source>
</evidence>
<dbReference type="GO" id="GO:0016491">
    <property type="term" value="F:oxidoreductase activity"/>
    <property type="evidence" value="ECO:0007669"/>
    <property type="project" value="InterPro"/>
</dbReference>
<accession>A0A074XND5</accession>
<feature type="domain" description="Tyrosinase copper-binding" evidence="4">
    <location>
        <begin position="151"/>
        <end position="208"/>
    </location>
</feature>
<dbReference type="HOGENOM" id="CLU_865946_0_0_1"/>
<dbReference type="RefSeq" id="XP_029763222.1">
    <property type="nucleotide sequence ID" value="XM_029904981.1"/>
</dbReference>
<dbReference type="Proteomes" id="UP000030706">
    <property type="component" value="Unassembled WGS sequence"/>
</dbReference>
<keyword evidence="3" id="KW-0472">Membrane</keyword>